<organism evidence="2 3">
    <name type="scientific">Botryotinia narcissicola</name>
    <dbReference type="NCBI Taxonomy" id="278944"/>
    <lineage>
        <taxon>Eukaryota</taxon>
        <taxon>Fungi</taxon>
        <taxon>Dikarya</taxon>
        <taxon>Ascomycota</taxon>
        <taxon>Pezizomycotina</taxon>
        <taxon>Leotiomycetes</taxon>
        <taxon>Helotiales</taxon>
        <taxon>Sclerotiniaceae</taxon>
        <taxon>Botryotinia</taxon>
    </lineage>
</organism>
<evidence type="ECO:0000313" key="3">
    <source>
        <dbReference type="Proteomes" id="UP000297452"/>
    </source>
</evidence>
<comment type="caution">
    <text evidence="2">The sequence shown here is derived from an EMBL/GenBank/DDBJ whole genome shotgun (WGS) entry which is preliminary data.</text>
</comment>
<dbReference type="OrthoDB" id="3561711at2759"/>
<dbReference type="Proteomes" id="UP000297452">
    <property type="component" value="Unassembled WGS sequence"/>
</dbReference>
<gene>
    <name evidence="2" type="ORF">BOTNAR_0024g00390</name>
</gene>
<proteinExistence type="predicted"/>
<evidence type="ECO:0000256" key="1">
    <source>
        <dbReference type="SAM" id="Coils"/>
    </source>
</evidence>
<feature type="coiled-coil region" evidence="1">
    <location>
        <begin position="156"/>
        <end position="222"/>
    </location>
</feature>
<reference evidence="2 3" key="1">
    <citation type="submission" date="2017-12" db="EMBL/GenBank/DDBJ databases">
        <title>Comparative genomics of Botrytis spp.</title>
        <authorList>
            <person name="Valero-Jimenez C.A."/>
            <person name="Tapia P."/>
            <person name="Veloso J."/>
            <person name="Silva-Moreno E."/>
            <person name="Staats M."/>
            <person name="Valdes J.H."/>
            <person name="Van Kan J.A.L."/>
        </authorList>
    </citation>
    <scope>NUCLEOTIDE SEQUENCE [LARGE SCALE GENOMIC DNA]</scope>
    <source>
        <strain evidence="2 3">MUCL2120</strain>
    </source>
</reference>
<name>A0A4Z1J4C2_9HELO</name>
<sequence length="388" mass="44126">MASESPLLLGLNRDRWTLNLLRGTIQELARENYRIELHRLGETRPVLMRRLDNLLDRLRPDTVNMLTERHRQRNWRQEDIVRNRRAARPIARRVARRRRRVAVRANRLQPRIRLNLRNREPPLPAGAGVLNNAMQNPCAQSELSLDAQAARTSQILRAVSGLAEQLRERISELEAMNDELTTQSASAATARGTEADGLMGRMSELEAVNNRLTTQSAEAETRRAAEANRLMGSISELEAVNDELRGRDLKLEMANRGLTANLHELERAAAAQAIEKLILEDRTKHLEATLAARNRQNLSTRISMLGAAIISMQEDNMRFDEGTVGVSESALRELVEINREKNDRWALSRDVLRGLLSDRIKVQLLDEVVRGWNGAIAERNARRQRGRQ</sequence>
<keyword evidence="3" id="KW-1185">Reference proteome</keyword>
<protein>
    <submittedName>
        <fullName evidence="2">Uncharacterized protein</fullName>
    </submittedName>
</protein>
<dbReference type="EMBL" id="PQXJ01000024">
    <property type="protein sequence ID" value="TGO68488.1"/>
    <property type="molecule type" value="Genomic_DNA"/>
</dbReference>
<evidence type="ECO:0000313" key="2">
    <source>
        <dbReference type="EMBL" id="TGO68488.1"/>
    </source>
</evidence>
<accession>A0A4Z1J4C2</accession>
<keyword evidence="1" id="KW-0175">Coiled coil</keyword>
<dbReference type="AlphaFoldDB" id="A0A4Z1J4C2"/>